<dbReference type="AlphaFoldDB" id="A0AAV1UE83"/>
<feature type="compositionally biased region" description="Basic residues" evidence="1">
    <location>
        <begin position="171"/>
        <end position="182"/>
    </location>
</feature>
<feature type="compositionally biased region" description="Polar residues" evidence="1">
    <location>
        <begin position="24"/>
        <end position="45"/>
    </location>
</feature>
<gene>
    <name evidence="2" type="ORF">PM001_LOCUS18304</name>
</gene>
<dbReference type="EMBL" id="CAKLBY020000193">
    <property type="protein sequence ID" value="CAK7933154.1"/>
    <property type="molecule type" value="Genomic_DNA"/>
</dbReference>
<accession>A0AAV1UE83</accession>
<sequence length="251" mass="26907">MSTQSNVFSALQPEKRSRKKASDAATTAAPNSMFASFVNNPSATTAWGDDSDEEVHVPPTPTPPAGNQEEEEEESASESESESESEEEEEEEDEERIKPVAATDGKKAVVGPIRTLSKKEKKELEMQELDAALAALGIEPDSGAAGDDKPMKQKEPDVDLQQVETGSLDKKSKKKKKGKKPAKTSESETSVVGAAAAAAATGVVDIKAVMKTKSKKKKAVEPEAVRIAREEKTKGKNKGKKDKSSFNEFSI</sequence>
<evidence type="ECO:0000256" key="1">
    <source>
        <dbReference type="SAM" id="MobiDB-lite"/>
    </source>
</evidence>
<comment type="caution">
    <text evidence="2">The sequence shown here is derived from an EMBL/GenBank/DDBJ whole genome shotgun (WGS) entry which is preliminary data.</text>
</comment>
<evidence type="ECO:0008006" key="4">
    <source>
        <dbReference type="Google" id="ProtNLM"/>
    </source>
</evidence>
<name>A0AAV1UE83_9STRA</name>
<feature type="region of interest" description="Disordered" evidence="1">
    <location>
        <begin position="210"/>
        <end position="251"/>
    </location>
</feature>
<dbReference type="PANTHER" id="PTHR31365:SF4">
    <property type="entry name" value="OS05G0179800 PROTEIN"/>
    <property type="match status" value="1"/>
</dbReference>
<feature type="region of interest" description="Disordered" evidence="1">
    <location>
        <begin position="1"/>
        <end position="121"/>
    </location>
</feature>
<dbReference type="PANTHER" id="PTHR31365">
    <property type="entry name" value="EXPRESSED PROTEIN"/>
    <property type="match status" value="1"/>
</dbReference>
<protein>
    <recommendedName>
        <fullName evidence="4">DUF4604 domain-containing protein</fullName>
    </recommendedName>
</protein>
<feature type="compositionally biased region" description="Basic and acidic residues" evidence="1">
    <location>
        <begin position="146"/>
        <end position="157"/>
    </location>
</feature>
<proteinExistence type="predicted"/>
<feature type="compositionally biased region" description="Acidic residues" evidence="1">
    <location>
        <begin position="68"/>
        <end position="94"/>
    </location>
</feature>
<feature type="compositionally biased region" description="Basic and acidic residues" evidence="1">
    <location>
        <begin position="219"/>
        <end position="234"/>
    </location>
</feature>
<feature type="region of interest" description="Disordered" evidence="1">
    <location>
        <begin position="135"/>
        <end position="194"/>
    </location>
</feature>
<evidence type="ECO:0000313" key="3">
    <source>
        <dbReference type="Proteomes" id="UP001162060"/>
    </source>
</evidence>
<organism evidence="2 3">
    <name type="scientific">Peronospora matthiolae</name>
    <dbReference type="NCBI Taxonomy" id="2874970"/>
    <lineage>
        <taxon>Eukaryota</taxon>
        <taxon>Sar</taxon>
        <taxon>Stramenopiles</taxon>
        <taxon>Oomycota</taxon>
        <taxon>Peronosporomycetes</taxon>
        <taxon>Peronosporales</taxon>
        <taxon>Peronosporaceae</taxon>
        <taxon>Peronospora</taxon>
    </lineage>
</organism>
<reference evidence="2" key="1">
    <citation type="submission" date="2024-01" db="EMBL/GenBank/DDBJ databases">
        <authorList>
            <person name="Webb A."/>
        </authorList>
    </citation>
    <scope>NUCLEOTIDE SEQUENCE</scope>
    <source>
        <strain evidence="2">Pm1</strain>
    </source>
</reference>
<evidence type="ECO:0000313" key="2">
    <source>
        <dbReference type="EMBL" id="CAK7933154.1"/>
    </source>
</evidence>
<dbReference type="Proteomes" id="UP001162060">
    <property type="component" value="Unassembled WGS sequence"/>
</dbReference>